<organism evidence="1 2">
    <name type="scientific">Ectobacillus antri</name>
    <dbReference type="NCBI Taxonomy" id="2486280"/>
    <lineage>
        <taxon>Bacteria</taxon>
        <taxon>Bacillati</taxon>
        <taxon>Bacillota</taxon>
        <taxon>Bacilli</taxon>
        <taxon>Bacillales</taxon>
        <taxon>Bacillaceae</taxon>
        <taxon>Ectobacillus</taxon>
    </lineage>
</organism>
<dbReference type="Gene3D" id="3.30.1490.300">
    <property type="match status" value="1"/>
</dbReference>
<evidence type="ECO:0000313" key="1">
    <source>
        <dbReference type="EMBL" id="MDG5753773.1"/>
    </source>
</evidence>
<dbReference type="Gene3D" id="3.30.420.40">
    <property type="match status" value="2"/>
</dbReference>
<dbReference type="RefSeq" id="WP_278018323.1">
    <property type="nucleotide sequence ID" value="NZ_JARRRY010000009.1"/>
</dbReference>
<dbReference type="PANTHER" id="PTHR32432:SF3">
    <property type="entry name" value="ETHANOLAMINE UTILIZATION PROTEIN EUTJ"/>
    <property type="match status" value="1"/>
</dbReference>
<dbReference type="Proteomes" id="UP001218246">
    <property type="component" value="Unassembled WGS sequence"/>
</dbReference>
<protein>
    <submittedName>
        <fullName evidence="1">Pilus assembly protein PilM</fullName>
    </submittedName>
</protein>
<dbReference type="PANTHER" id="PTHR32432">
    <property type="entry name" value="CELL DIVISION PROTEIN FTSA-RELATED"/>
    <property type="match status" value="1"/>
</dbReference>
<sequence>MKFLLPTKKTIGLEIKDYVIRYADSKKGLAAPLVDEVYLPKGIIEQGVIVDPQAFEVILRNCVNKWGLKNKLVHFLVPDLYVVVRKQWIPSDVTDEEIRGYIFFELGRTIHLPFDQPTIDYVVLGEKEDKREILLFAAPEDVVVSYAEMLKRVKVKPISADLSSLAFFSLYRYMQQVTKEEEMLLVKLDLFDANLTIFQDGAPVFMQTQNVMVEGAIEVADEGVFVHDRTAIMLQIDELLEEIDRILHFYQYSFGQGSREIQKIMLIGDHPLRQELQSIIESRFSFPVEHLDITDELSPKYYPALGLSLKGV</sequence>
<dbReference type="InterPro" id="IPR005883">
    <property type="entry name" value="PilM"/>
</dbReference>
<gene>
    <name evidence="1" type="primary">pilM</name>
    <name evidence="1" type="ORF">P6P90_07275</name>
</gene>
<dbReference type="InterPro" id="IPR050696">
    <property type="entry name" value="FtsA/MreB"/>
</dbReference>
<comment type="caution">
    <text evidence="1">The sequence shown here is derived from an EMBL/GenBank/DDBJ whole genome shotgun (WGS) entry which is preliminary data.</text>
</comment>
<name>A0ABT6H4M6_9BACI</name>
<reference evidence="1 2" key="1">
    <citation type="submission" date="2023-04" db="EMBL/GenBank/DDBJ databases">
        <title>Ectobacillus antri isolated from activated sludge.</title>
        <authorList>
            <person name="Yan P."/>
            <person name="Liu X."/>
        </authorList>
    </citation>
    <scope>NUCLEOTIDE SEQUENCE [LARGE SCALE GENOMIC DNA]</scope>
    <source>
        <strain evidence="1 2">C18H</strain>
    </source>
</reference>
<proteinExistence type="predicted"/>
<keyword evidence="2" id="KW-1185">Reference proteome</keyword>
<evidence type="ECO:0000313" key="2">
    <source>
        <dbReference type="Proteomes" id="UP001218246"/>
    </source>
</evidence>
<accession>A0ABT6H4M6</accession>
<dbReference type="Pfam" id="PF11104">
    <property type="entry name" value="PilM_2"/>
    <property type="match status" value="1"/>
</dbReference>
<dbReference type="EMBL" id="JARULN010000004">
    <property type="protein sequence ID" value="MDG5753773.1"/>
    <property type="molecule type" value="Genomic_DNA"/>
</dbReference>